<dbReference type="GO" id="GO:0003723">
    <property type="term" value="F:RNA binding"/>
    <property type="evidence" value="ECO:0007669"/>
    <property type="project" value="TreeGrafter"/>
</dbReference>
<dbReference type="SUPFAM" id="SSF52540">
    <property type="entry name" value="P-loop containing nucleoside triphosphate hydrolases"/>
    <property type="match status" value="1"/>
</dbReference>
<dbReference type="Gene3D" id="3.40.50.300">
    <property type="entry name" value="P-loop containing nucleotide triphosphate hydrolases"/>
    <property type="match status" value="1"/>
</dbReference>
<keyword evidence="4" id="KW-0067">ATP-binding</keyword>
<dbReference type="PANTHER" id="PTHR18934">
    <property type="entry name" value="ATP-DEPENDENT RNA HELICASE"/>
    <property type="match status" value="1"/>
</dbReference>
<evidence type="ECO:0000313" key="6">
    <source>
        <dbReference type="Proteomes" id="UP000007875"/>
    </source>
</evidence>
<evidence type="ECO:0000256" key="2">
    <source>
        <dbReference type="ARBA" id="ARBA00022801"/>
    </source>
</evidence>
<protein>
    <recommendedName>
        <fullName evidence="7">Helicase C-terminal domain-containing protein</fullName>
    </recommendedName>
</protein>
<evidence type="ECO:0000256" key="1">
    <source>
        <dbReference type="ARBA" id="ARBA00022741"/>
    </source>
</evidence>
<dbReference type="eggNOG" id="KOG0920">
    <property type="taxonomic scope" value="Eukaryota"/>
</dbReference>
<dbReference type="HOGENOM" id="CLU_1551060_0_0_1"/>
<dbReference type="STRING" id="51511.ENSCSAVP00000015435"/>
<dbReference type="GO" id="GO:0004386">
    <property type="term" value="F:helicase activity"/>
    <property type="evidence" value="ECO:0007669"/>
    <property type="project" value="UniProtKB-KW"/>
</dbReference>
<dbReference type="Proteomes" id="UP000007875">
    <property type="component" value="Unassembled WGS sequence"/>
</dbReference>
<keyword evidence="6" id="KW-1185">Reference proteome</keyword>
<dbReference type="InParanoid" id="H2ZCW9"/>
<proteinExistence type="predicted"/>
<keyword evidence="2" id="KW-0378">Hydrolase</keyword>
<evidence type="ECO:0000256" key="3">
    <source>
        <dbReference type="ARBA" id="ARBA00022806"/>
    </source>
</evidence>
<dbReference type="GO" id="GO:0005524">
    <property type="term" value="F:ATP binding"/>
    <property type="evidence" value="ECO:0007669"/>
    <property type="project" value="UniProtKB-KW"/>
</dbReference>
<evidence type="ECO:0000256" key="4">
    <source>
        <dbReference type="ARBA" id="ARBA00022840"/>
    </source>
</evidence>
<dbReference type="GeneTree" id="ENSGT00940000156903"/>
<dbReference type="InterPro" id="IPR027417">
    <property type="entry name" value="P-loop_NTPase"/>
</dbReference>
<keyword evidence="1" id="KW-0547">Nucleotide-binding</keyword>
<evidence type="ECO:0000313" key="5">
    <source>
        <dbReference type="Ensembl" id="ENSCSAVP00000015435.1"/>
    </source>
</evidence>
<name>H2ZCW9_CIOSA</name>
<reference evidence="5" key="3">
    <citation type="submission" date="2025-09" db="UniProtKB">
        <authorList>
            <consortium name="Ensembl"/>
        </authorList>
    </citation>
    <scope>IDENTIFICATION</scope>
</reference>
<organism evidence="5 6">
    <name type="scientific">Ciona savignyi</name>
    <name type="common">Pacific transparent sea squirt</name>
    <dbReference type="NCBI Taxonomy" id="51511"/>
    <lineage>
        <taxon>Eukaryota</taxon>
        <taxon>Metazoa</taxon>
        <taxon>Chordata</taxon>
        <taxon>Tunicata</taxon>
        <taxon>Ascidiacea</taxon>
        <taxon>Phlebobranchia</taxon>
        <taxon>Cionidae</taxon>
        <taxon>Ciona</taxon>
    </lineage>
</organism>
<reference evidence="6" key="1">
    <citation type="submission" date="2003-08" db="EMBL/GenBank/DDBJ databases">
        <authorList>
            <person name="Birren B."/>
            <person name="Nusbaum C."/>
            <person name="Abebe A."/>
            <person name="Abouelleil A."/>
            <person name="Adekoya E."/>
            <person name="Ait-zahra M."/>
            <person name="Allen N."/>
            <person name="Allen T."/>
            <person name="An P."/>
            <person name="Anderson M."/>
            <person name="Anderson S."/>
            <person name="Arachchi H."/>
            <person name="Armbruster J."/>
            <person name="Bachantsang P."/>
            <person name="Baldwin J."/>
            <person name="Barry A."/>
            <person name="Bayul T."/>
            <person name="Blitshsteyn B."/>
            <person name="Bloom T."/>
            <person name="Blye J."/>
            <person name="Boguslavskiy L."/>
            <person name="Borowsky M."/>
            <person name="Boukhgalter B."/>
            <person name="Brunache A."/>
            <person name="Butler J."/>
            <person name="Calixte N."/>
            <person name="Calvo S."/>
            <person name="Camarata J."/>
            <person name="Campo K."/>
            <person name="Chang J."/>
            <person name="Cheshatsang Y."/>
            <person name="Citroen M."/>
            <person name="Collymore A."/>
            <person name="Considine T."/>
            <person name="Cook A."/>
            <person name="Cooke P."/>
            <person name="Corum B."/>
            <person name="Cuomo C."/>
            <person name="David R."/>
            <person name="Dawoe T."/>
            <person name="Degray S."/>
            <person name="Dodge S."/>
            <person name="Dooley K."/>
            <person name="Dorje P."/>
            <person name="Dorjee K."/>
            <person name="Dorris L."/>
            <person name="Duffey N."/>
            <person name="Dupes A."/>
            <person name="Elkins T."/>
            <person name="Engels R."/>
            <person name="Erickson J."/>
            <person name="Farina A."/>
            <person name="Faro S."/>
            <person name="Ferreira P."/>
            <person name="Fischer H."/>
            <person name="Fitzgerald M."/>
            <person name="Foley K."/>
            <person name="Gage D."/>
            <person name="Galagan J."/>
            <person name="Gearin G."/>
            <person name="Gnerre S."/>
            <person name="Gnirke A."/>
            <person name="Goyette A."/>
            <person name="Graham J."/>
            <person name="Grandbois E."/>
            <person name="Gyaltsen K."/>
            <person name="Hafez N."/>
            <person name="Hagopian D."/>
            <person name="Hagos B."/>
            <person name="Hall J."/>
            <person name="Hatcher B."/>
            <person name="Heller A."/>
            <person name="Higgins H."/>
            <person name="Honan T."/>
            <person name="Horn A."/>
            <person name="Houde N."/>
            <person name="Hughes L."/>
            <person name="Hulme W."/>
            <person name="Husby E."/>
            <person name="Iliev I."/>
            <person name="Jaffe D."/>
            <person name="Jones C."/>
            <person name="Kamal M."/>
            <person name="Kamat A."/>
            <person name="Kamvysselis M."/>
            <person name="Karlsson E."/>
            <person name="Kells C."/>
            <person name="Kieu A."/>
            <person name="Kisner P."/>
            <person name="Kodira C."/>
            <person name="Kulbokas E."/>
            <person name="Labutti K."/>
            <person name="Lama D."/>
            <person name="Landers T."/>
            <person name="Leger J."/>
            <person name="Levine S."/>
            <person name="Lewis D."/>
            <person name="Lewis T."/>
            <person name="Lindblad-toh K."/>
            <person name="Liu X."/>
            <person name="Lokyitsang T."/>
            <person name="Lokyitsang Y."/>
            <person name="Lucien O."/>
            <person name="Lui A."/>
            <person name="Ma L.J."/>
            <person name="Mabbitt R."/>
            <person name="Macdonald J."/>
            <person name="Maclean C."/>
            <person name="Major J."/>
            <person name="Manning J."/>
            <person name="Marabella R."/>
            <person name="Maru K."/>
            <person name="Matthews C."/>
            <person name="Mauceli E."/>
            <person name="Mccarthy M."/>
            <person name="Mcdonough S."/>
            <person name="Mcghee T."/>
            <person name="Meldrim J."/>
            <person name="Meneus L."/>
            <person name="Mesirov J."/>
            <person name="Mihalev A."/>
            <person name="Mihova T."/>
            <person name="Mikkelsen T."/>
            <person name="Mlenga V."/>
            <person name="Moru K."/>
            <person name="Mozes J."/>
            <person name="Mulrain L."/>
            <person name="Munson G."/>
            <person name="Naylor J."/>
            <person name="Newes C."/>
            <person name="Nguyen C."/>
            <person name="Nguyen N."/>
            <person name="Nguyen T."/>
            <person name="Nicol R."/>
            <person name="Nielsen C."/>
            <person name="Nizzari M."/>
            <person name="Norbu C."/>
            <person name="Norbu N."/>
            <person name="O'donnell P."/>
            <person name="Okoawo O."/>
            <person name="O'leary S."/>
            <person name="Omotosho B."/>
            <person name="O'neill K."/>
            <person name="Osman S."/>
            <person name="Parker S."/>
            <person name="Perrin D."/>
            <person name="Phunkhang P."/>
            <person name="Piqani B."/>
            <person name="Purcell S."/>
            <person name="Rachupka T."/>
            <person name="Ramasamy U."/>
            <person name="Rameau R."/>
            <person name="Ray V."/>
            <person name="Raymond C."/>
            <person name="Retta R."/>
            <person name="Richardson S."/>
            <person name="Rise C."/>
            <person name="Rodriguez J."/>
            <person name="Rogers J."/>
            <person name="Rogov P."/>
            <person name="Rutman M."/>
            <person name="Schupbach R."/>
            <person name="Seaman C."/>
            <person name="Settipalli S."/>
            <person name="Sharpe T."/>
            <person name="Sheridan J."/>
            <person name="Sherpa N."/>
            <person name="Shi J."/>
            <person name="Smirnov S."/>
            <person name="Smith C."/>
            <person name="Sougnez C."/>
            <person name="Spencer B."/>
            <person name="Stalker J."/>
            <person name="Stange-thomann N."/>
            <person name="Stavropoulos S."/>
            <person name="Stetson K."/>
            <person name="Stone C."/>
            <person name="Stone S."/>
            <person name="Stubbs M."/>
            <person name="Talamas J."/>
            <person name="Tchuinga P."/>
            <person name="Tenzing P."/>
            <person name="Tesfaye S."/>
            <person name="Theodore J."/>
            <person name="Thoulutsang Y."/>
            <person name="Topham K."/>
            <person name="Towey S."/>
            <person name="Tsamla T."/>
            <person name="Tsomo N."/>
            <person name="Vallee D."/>
            <person name="Vassiliev H."/>
            <person name="Venkataraman V."/>
            <person name="Vinson J."/>
            <person name="Vo A."/>
            <person name="Wade C."/>
            <person name="Wang S."/>
            <person name="Wangchuk T."/>
            <person name="Wangdi T."/>
            <person name="Whittaker C."/>
            <person name="Wilkinson J."/>
            <person name="Wu Y."/>
            <person name="Wyman D."/>
            <person name="Yadav S."/>
            <person name="Yang S."/>
            <person name="Yang X."/>
            <person name="Yeager S."/>
            <person name="Yee E."/>
            <person name="Young G."/>
            <person name="Zainoun J."/>
            <person name="Zembeck L."/>
            <person name="Zimmer A."/>
            <person name="Zody M."/>
            <person name="Lander E."/>
        </authorList>
    </citation>
    <scope>NUCLEOTIDE SEQUENCE [LARGE SCALE GENOMIC DNA]</scope>
</reference>
<sequence>MIVSSNTVNEKSNLLIFTMYTSMHALLDQREAHQSCAADTRKIILCTDVAESCISVSDACHVIDAGRTSRGARVSTRTSQLRASAVARNRSGICFHLFPRSEDLPNSSPQLLCSPLYQLALQIKLLGGSESVAEFFHRLPQPPHSSAIQHAVHILKTIDALDESENISELGQH</sequence>
<dbReference type="PANTHER" id="PTHR18934:SF99">
    <property type="entry name" value="ATP-DEPENDENT RNA HELICASE DHX37-RELATED"/>
    <property type="match status" value="1"/>
</dbReference>
<keyword evidence="3" id="KW-0347">Helicase</keyword>
<dbReference type="Gene3D" id="1.20.120.1080">
    <property type="match status" value="1"/>
</dbReference>
<accession>H2ZCW9</accession>
<dbReference type="AlphaFoldDB" id="H2ZCW9"/>
<dbReference type="Ensembl" id="ENSCSAVT00000015613.1">
    <property type="protein sequence ID" value="ENSCSAVP00000015435.1"/>
    <property type="gene ID" value="ENSCSAVG00000009057.1"/>
</dbReference>
<evidence type="ECO:0008006" key="7">
    <source>
        <dbReference type="Google" id="ProtNLM"/>
    </source>
</evidence>
<reference evidence="5" key="2">
    <citation type="submission" date="2025-08" db="UniProtKB">
        <authorList>
            <consortium name="Ensembl"/>
        </authorList>
    </citation>
    <scope>IDENTIFICATION</scope>
</reference>
<dbReference type="GO" id="GO:0016787">
    <property type="term" value="F:hydrolase activity"/>
    <property type="evidence" value="ECO:0007669"/>
    <property type="project" value="UniProtKB-KW"/>
</dbReference>